<gene>
    <name evidence="3" type="ORF">TCLT_LOCUS7352</name>
</gene>
<proteinExistence type="predicted"/>
<dbReference type="OrthoDB" id="203339at2759"/>
<accession>A0A0N5D368</accession>
<reference evidence="5" key="1">
    <citation type="submission" date="2017-02" db="UniProtKB">
        <authorList>
            <consortium name="WormBaseParasite"/>
        </authorList>
    </citation>
    <scope>IDENTIFICATION</scope>
</reference>
<dbReference type="GO" id="GO:0003676">
    <property type="term" value="F:nucleic acid binding"/>
    <property type="evidence" value="ECO:0007669"/>
    <property type="project" value="InterPro"/>
</dbReference>
<feature type="compositionally biased region" description="Basic and acidic residues" evidence="1">
    <location>
        <begin position="47"/>
        <end position="63"/>
    </location>
</feature>
<evidence type="ECO:0000256" key="1">
    <source>
        <dbReference type="SAM" id="MobiDB-lite"/>
    </source>
</evidence>
<feature type="compositionally biased region" description="Polar residues" evidence="1">
    <location>
        <begin position="246"/>
        <end position="256"/>
    </location>
</feature>
<dbReference type="PROSITE" id="PS51857">
    <property type="entry name" value="CSD_2"/>
    <property type="match status" value="1"/>
</dbReference>
<name>A0A0N5D368_THECL</name>
<dbReference type="FunFam" id="2.40.50.140:FF:000274">
    <property type="entry name" value="Mitochondrial RNA binding protein"/>
    <property type="match status" value="1"/>
</dbReference>
<protein>
    <submittedName>
        <fullName evidence="5">CSD_1 domain-containing protein</fullName>
    </submittedName>
</protein>
<dbReference type="InterPro" id="IPR012340">
    <property type="entry name" value="NA-bd_OB-fold"/>
</dbReference>
<evidence type="ECO:0000259" key="2">
    <source>
        <dbReference type="PROSITE" id="PS51857"/>
    </source>
</evidence>
<feature type="compositionally biased region" description="Basic and acidic residues" evidence="1">
    <location>
        <begin position="298"/>
        <end position="313"/>
    </location>
</feature>
<dbReference type="InterPro" id="IPR050181">
    <property type="entry name" value="Cold_shock_domain"/>
</dbReference>
<feature type="region of interest" description="Disordered" evidence="1">
    <location>
        <begin position="39"/>
        <end position="63"/>
    </location>
</feature>
<organism evidence="5">
    <name type="scientific">Thelazia callipaeda</name>
    <name type="common">Oriental eyeworm</name>
    <name type="synonym">Parasitic nematode</name>
    <dbReference type="NCBI Taxonomy" id="103827"/>
    <lineage>
        <taxon>Eukaryota</taxon>
        <taxon>Metazoa</taxon>
        <taxon>Ecdysozoa</taxon>
        <taxon>Nematoda</taxon>
        <taxon>Chromadorea</taxon>
        <taxon>Rhabditida</taxon>
        <taxon>Spirurina</taxon>
        <taxon>Spiruromorpha</taxon>
        <taxon>Thelazioidea</taxon>
        <taxon>Thelaziidae</taxon>
        <taxon>Thelazia</taxon>
    </lineage>
</organism>
<feature type="compositionally biased region" description="Basic residues" evidence="1">
    <location>
        <begin position="164"/>
        <end position="174"/>
    </location>
</feature>
<dbReference type="InterPro" id="IPR011129">
    <property type="entry name" value="CSD"/>
</dbReference>
<dbReference type="SUPFAM" id="SSF50249">
    <property type="entry name" value="Nucleic acid-binding proteins"/>
    <property type="match status" value="1"/>
</dbReference>
<dbReference type="InterPro" id="IPR019844">
    <property type="entry name" value="CSD_CS"/>
</dbReference>
<dbReference type="AlphaFoldDB" id="A0A0N5D368"/>
<dbReference type="Pfam" id="PF00313">
    <property type="entry name" value="CSD"/>
    <property type="match status" value="1"/>
</dbReference>
<feature type="domain" description="CSD" evidence="2">
    <location>
        <begin position="74"/>
        <end position="142"/>
    </location>
</feature>
<dbReference type="OMA" id="ARDCFNS"/>
<sequence>MPLLIGASGLSALFLFQWKNCPFEELLLLARSHAIPSKMAETNNKPGGEHQLSKTDRPLNDENHIDGKKIVARHIRGTVKFNVKNGYGFINRADTGDDIFVHQTAVAKNNPEKYLRSLGDGENVEFDVVEGQKGPEAANVTGPNGSNVEGSKYAAYRYRGSINRGKKRGYRRRYYTSGYQPRRGGSRRANSEGDLADGENGENENEEVRRQGRGGFRSSRGRDRFRSRGRGRGGQRRRASEGDQQDPVSGNQQIDETTSRRTGRGRGRGGRGRRGVRNMDALNGEPGTNLRAANSGSKESERSVSDMKSPSDH</sequence>
<dbReference type="CDD" id="cd04458">
    <property type="entry name" value="CSP_CDS"/>
    <property type="match status" value="1"/>
</dbReference>
<dbReference type="SMART" id="SM00357">
    <property type="entry name" value="CSP"/>
    <property type="match status" value="1"/>
</dbReference>
<evidence type="ECO:0000313" key="5">
    <source>
        <dbReference type="WBParaSite" id="TCLT_0000736301-mRNA-1"/>
    </source>
</evidence>
<dbReference type="InterPro" id="IPR002059">
    <property type="entry name" value="CSP_DNA-bd"/>
</dbReference>
<feature type="compositionally biased region" description="Acidic residues" evidence="1">
    <location>
        <begin position="194"/>
        <end position="205"/>
    </location>
</feature>
<reference evidence="3 4" key="2">
    <citation type="submission" date="2018-11" db="EMBL/GenBank/DDBJ databases">
        <authorList>
            <consortium name="Pathogen Informatics"/>
        </authorList>
    </citation>
    <scope>NUCLEOTIDE SEQUENCE [LARGE SCALE GENOMIC DNA]</scope>
</reference>
<dbReference type="WBParaSite" id="TCLT_0000736301-mRNA-1">
    <property type="protein sequence ID" value="TCLT_0000736301-mRNA-1"/>
    <property type="gene ID" value="TCLT_0000736301"/>
</dbReference>
<evidence type="ECO:0000313" key="4">
    <source>
        <dbReference type="Proteomes" id="UP000276776"/>
    </source>
</evidence>
<feature type="region of interest" description="Disordered" evidence="1">
    <location>
        <begin position="164"/>
        <end position="313"/>
    </location>
</feature>
<feature type="compositionally biased region" description="Basic residues" evidence="1">
    <location>
        <begin position="227"/>
        <end position="237"/>
    </location>
</feature>
<dbReference type="PANTHER" id="PTHR11544">
    <property type="entry name" value="COLD SHOCK DOMAIN CONTAINING PROTEINS"/>
    <property type="match status" value="1"/>
</dbReference>
<evidence type="ECO:0000313" key="3">
    <source>
        <dbReference type="EMBL" id="VDN04799.1"/>
    </source>
</evidence>
<dbReference type="Gene3D" id="2.40.50.140">
    <property type="entry name" value="Nucleic acid-binding proteins"/>
    <property type="match status" value="1"/>
</dbReference>
<dbReference type="PROSITE" id="PS00352">
    <property type="entry name" value="CSD_1"/>
    <property type="match status" value="1"/>
</dbReference>
<dbReference type="STRING" id="103827.A0A0N5D368"/>
<dbReference type="EMBL" id="UYYF01004499">
    <property type="protein sequence ID" value="VDN04799.1"/>
    <property type="molecule type" value="Genomic_DNA"/>
</dbReference>
<dbReference type="PRINTS" id="PR00050">
    <property type="entry name" value="COLDSHOCK"/>
</dbReference>
<keyword evidence="4" id="KW-1185">Reference proteome</keyword>
<dbReference type="Proteomes" id="UP000276776">
    <property type="component" value="Unassembled WGS sequence"/>
</dbReference>
<feature type="compositionally biased region" description="Basic residues" evidence="1">
    <location>
        <begin position="261"/>
        <end position="276"/>
    </location>
</feature>